<gene>
    <name evidence="1" type="primary">Dsec\GM13809</name>
    <name evidence="1" type="ORF">Dsec_GM13809</name>
</gene>
<protein>
    <submittedName>
        <fullName evidence="1">GM13809</fullName>
    </submittedName>
</protein>
<accession>B4HUZ2</accession>
<proteinExistence type="predicted"/>
<dbReference type="EMBL" id="CH480817">
    <property type="protein sequence ID" value="EDW50763.1"/>
    <property type="molecule type" value="Genomic_DNA"/>
</dbReference>
<evidence type="ECO:0000313" key="1">
    <source>
        <dbReference type="EMBL" id="EDW50763.1"/>
    </source>
</evidence>
<dbReference type="AlphaFoldDB" id="B4HUZ2"/>
<organism evidence="2">
    <name type="scientific">Drosophila sechellia</name>
    <name type="common">Fruit fly</name>
    <dbReference type="NCBI Taxonomy" id="7238"/>
    <lineage>
        <taxon>Eukaryota</taxon>
        <taxon>Metazoa</taxon>
        <taxon>Ecdysozoa</taxon>
        <taxon>Arthropoda</taxon>
        <taxon>Hexapoda</taxon>
        <taxon>Insecta</taxon>
        <taxon>Pterygota</taxon>
        <taxon>Neoptera</taxon>
        <taxon>Endopterygota</taxon>
        <taxon>Diptera</taxon>
        <taxon>Brachycera</taxon>
        <taxon>Muscomorpha</taxon>
        <taxon>Ephydroidea</taxon>
        <taxon>Drosophilidae</taxon>
        <taxon>Drosophila</taxon>
        <taxon>Sophophora</taxon>
    </lineage>
</organism>
<name>B4HUZ2_DROSE</name>
<dbReference type="HOGENOM" id="CLU_3126597_0_0_1"/>
<reference evidence="1 2" key="1">
    <citation type="journal article" date="2007" name="Nature">
        <title>Evolution of genes and genomes on the Drosophila phylogeny.</title>
        <authorList>
            <consortium name="Drosophila 12 Genomes Consortium"/>
            <person name="Clark A.G."/>
            <person name="Eisen M.B."/>
            <person name="Smith D.R."/>
            <person name="Bergman C.M."/>
            <person name="Oliver B."/>
            <person name="Markow T.A."/>
            <person name="Kaufman T.C."/>
            <person name="Kellis M."/>
            <person name="Gelbart W."/>
            <person name="Iyer V.N."/>
            <person name="Pollard D.A."/>
            <person name="Sackton T.B."/>
            <person name="Larracuente A.M."/>
            <person name="Singh N.D."/>
            <person name="Abad J.P."/>
            <person name="Abt D.N."/>
            <person name="Adryan B."/>
            <person name="Aguade M."/>
            <person name="Akashi H."/>
            <person name="Anderson W.W."/>
            <person name="Aquadro C.F."/>
            <person name="Ardell D.H."/>
            <person name="Arguello R."/>
            <person name="Artieri C.G."/>
            <person name="Barbash D.A."/>
            <person name="Barker D."/>
            <person name="Barsanti P."/>
            <person name="Batterham P."/>
            <person name="Batzoglou S."/>
            <person name="Begun D."/>
            <person name="Bhutkar A."/>
            <person name="Blanco E."/>
            <person name="Bosak S.A."/>
            <person name="Bradley R.K."/>
            <person name="Brand A.D."/>
            <person name="Brent M.R."/>
            <person name="Brooks A.N."/>
            <person name="Brown R.H."/>
            <person name="Butlin R.K."/>
            <person name="Caggese C."/>
            <person name="Calvi B.R."/>
            <person name="Bernardo de Carvalho A."/>
            <person name="Caspi A."/>
            <person name="Castrezana S."/>
            <person name="Celniker S.E."/>
            <person name="Chang J.L."/>
            <person name="Chapple C."/>
            <person name="Chatterji S."/>
            <person name="Chinwalla A."/>
            <person name="Civetta A."/>
            <person name="Clifton S.W."/>
            <person name="Comeron J.M."/>
            <person name="Costello J.C."/>
            <person name="Coyne J.A."/>
            <person name="Daub J."/>
            <person name="David R.G."/>
            <person name="Delcher A.L."/>
            <person name="Delehaunty K."/>
            <person name="Do C.B."/>
            <person name="Ebling H."/>
            <person name="Edwards K."/>
            <person name="Eickbush T."/>
            <person name="Evans J.D."/>
            <person name="Filipski A."/>
            <person name="Findeiss S."/>
            <person name="Freyhult E."/>
            <person name="Fulton L."/>
            <person name="Fulton R."/>
            <person name="Garcia A.C."/>
            <person name="Gardiner A."/>
            <person name="Garfield D.A."/>
            <person name="Garvin B.E."/>
            <person name="Gibson G."/>
            <person name="Gilbert D."/>
            <person name="Gnerre S."/>
            <person name="Godfrey J."/>
            <person name="Good R."/>
            <person name="Gotea V."/>
            <person name="Gravely B."/>
            <person name="Greenberg A.J."/>
            <person name="Griffiths-Jones S."/>
            <person name="Gross S."/>
            <person name="Guigo R."/>
            <person name="Gustafson E.A."/>
            <person name="Haerty W."/>
            <person name="Hahn M.W."/>
            <person name="Halligan D.L."/>
            <person name="Halpern A.L."/>
            <person name="Halter G.M."/>
            <person name="Han M.V."/>
            <person name="Heger A."/>
            <person name="Hillier L."/>
            <person name="Hinrichs A.S."/>
            <person name="Holmes I."/>
            <person name="Hoskins R.A."/>
            <person name="Hubisz M.J."/>
            <person name="Hultmark D."/>
            <person name="Huntley M.A."/>
            <person name="Jaffe D.B."/>
            <person name="Jagadeeshan S."/>
            <person name="Jeck W.R."/>
            <person name="Johnson J."/>
            <person name="Jones C.D."/>
            <person name="Jordan W.C."/>
            <person name="Karpen G.H."/>
            <person name="Kataoka E."/>
            <person name="Keightley P.D."/>
            <person name="Kheradpour P."/>
            <person name="Kirkness E.F."/>
            <person name="Koerich L.B."/>
            <person name="Kristiansen K."/>
            <person name="Kudrna D."/>
            <person name="Kulathinal R.J."/>
            <person name="Kumar S."/>
            <person name="Kwok R."/>
            <person name="Lander E."/>
            <person name="Langley C.H."/>
            <person name="Lapoint R."/>
            <person name="Lazzaro B.P."/>
            <person name="Lee S.J."/>
            <person name="Levesque L."/>
            <person name="Li R."/>
            <person name="Lin C.F."/>
            <person name="Lin M.F."/>
            <person name="Lindblad-Toh K."/>
            <person name="Llopart A."/>
            <person name="Long M."/>
            <person name="Low L."/>
            <person name="Lozovsky E."/>
            <person name="Lu J."/>
            <person name="Luo M."/>
            <person name="Machado C.A."/>
            <person name="Makalowski W."/>
            <person name="Marzo M."/>
            <person name="Matsuda M."/>
            <person name="Matzkin L."/>
            <person name="McAllister B."/>
            <person name="McBride C.S."/>
            <person name="McKernan B."/>
            <person name="McKernan K."/>
            <person name="Mendez-Lago M."/>
            <person name="Minx P."/>
            <person name="Mollenhauer M.U."/>
            <person name="Montooth K."/>
            <person name="Mount S.M."/>
            <person name="Mu X."/>
            <person name="Myers E."/>
            <person name="Negre B."/>
            <person name="Newfeld S."/>
            <person name="Nielsen R."/>
            <person name="Noor M.A."/>
            <person name="O'Grady P."/>
            <person name="Pachter L."/>
            <person name="Papaceit M."/>
            <person name="Parisi M.J."/>
            <person name="Parisi M."/>
            <person name="Parts L."/>
            <person name="Pedersen J.S."/>
            <person name="Pesole G."/>
            <person name="Phillippy A.M."/>
            <person name="Ponting C.P."/>
            <person name="Pop M."/>
            <person name="Porcelli D."/>
            <person name="Powell J.R."/>
            <person name="Prohaska S."/>
            <person name="Pruitt K."/>
            <person name="Puig M."/>
            <person name="Quesneville H."/>
            <person name="Ram K.R."/>
            <person name="Rand D."/>
            <person name="Rasmussen M.D."/>
            <person name="Reed L.K."/>
            <person name="Reenan R."/>
            <person name="Reily A."/>
            <person name="Remington K.A."/>
            <person name="Rieger T.T."/>
            <person name="Ritchie M.G."/>
            <person name="Robin C."/>
            <person name="Rogers Y.H."/>
            <person name="Rohde C."/>
            <person name="Rozas J."/>
            <person name="Rubenfield M.J."/>
            <person name="Ruiz A."/>
            <person name="Russo S."/>
            <person name="Salzberg S.L."/>
            <person name="Sanchez-Gracia A."/>
            <person name="Saranga D.J."/>
            <person name="Sato H."/>
            <person name="Schaeffer S.W."/>
            <person name="Schatz M.C."/>
            <person name="Schlenke T."/>
            <person name="Schwartz R."/>
            <person name="Segarra C."/>
            <person name="Singh R.S."/>
            <person name="Sirot L."/>
            <person name="Sirota M."/>
            <person name="Sisneros N.B."/>
            <person name="Smith C.D."/>
            <person name="Smith T.F."/>
            <person name="Spieth J."/>
            <person name="Stage D.E."/>
            <person name="Stark A."/>
            <person name="Stephan W."/>
            <person name="Strausberg R.L."/>
            <person name="Strempel S."/>
            <person name="Sturgill D."/>
            <person name="Sutton G."/>
            <person name="Sutton G.G."/>
            <person name="Tao W."/>
            <person name="Teichmann S."/>
            <person name="Tobari Y.N."/>
            <person name="Tomimura Y."/>
            <person name="Tsolas J.M."/>
            <person name="Valente V.L."/>
            <person name="Venter E."/>
            <person name="Venter J.C."/>
            <person name="Vicario S."/>
            <person name="Vieira F.G."/>
            <person name="Vilella A.J."/>
            <person name="Villasante A."/>
            <person name="Walenz B."/>
            <person name="Wang J."/>
            <person name="Wasserman M."/>
            <person name="Watts T."/>
            <person name="Wilson D."/>
            <person name="Wilson R.K."/>
            <person name="Wing R.A."/>
            <person name="Wolfner M.F."/>
            <person name="Wong A."/>
            <person name="Wong G.K."/>
            <person name="Wu C.I."/>
            <person name="Wu G."/>
            <person name="Yamamoto D."/>
            <person name="Yang H.P."/>
            <person name="Yang S.P."/>
            <person name="Yorke J.A."/>
            <person name="Yoshida K."/>
            <person name="Zdobnov E."/>
            <person name="Zhang P."/>
            <person name="Zhang Y."/>
            <person name="Zimin A.V."/>
            <person name="Baldwin J."/>
            <person name="Abdouelleil A."/>
            <person name="Abdulkadir J."/>
            <person name="Abebe A."/>
            <person name="Abera B."/>
            <person name="Abreu J."/>
            <person name="Acer S.C."/>
            <person name="Aftuck L."/>
            <person name="Alexander A."/>
            <person name="An P."/>
            <person name="Anderson E."/>
            <person name="Anderson S."/>
            <person name="Arachi H."/>
            <person name="Azer M."/>
            <person name="Bachantsang P."/>
            <person name="Barry A."/>
            <person name="Bayul T."/>
            <person name="Berlin A."/>
            <person name="Bessette D."/>
            <person name="Bloom T."/>
            <person name="Blye J."/>
            <person name="Boguslavskiy L."/>
            <person name="Bonnet C."/>
            <person name="Boukhgalter B."/>
            <person name="Bourzgui I."/>
            <person name="Brown A."/>
            <person name="Cahill P."/>
            <person name="Channer S."/>
            <person name="Cheshatsang Y."/>
            <person name="Chuda L."/>
            <person name="Citroen M."/>
            <person name="Collymore A."/>
            <person name="Cooke P."/>
            <person name="Costello M."/>
            <person name="D'Aco K."/>
            <person name="Daza R."/>
            <person name="De Haan G."/>
            <person name="DeGray S."/>
            <person name="DeMaso C."/>
            <person name="Dhargay N."/>
            <person name="Dooley K."/>
            <person name="Dooley E."/>
            <person name="Doricent M."/>
            <person name="Dorje P."/>
            <person name="Dorjee K."/>
            <person name="Dupes A."/>
            <person name="Elong R."/>
            <person name="Falk J."/>
            <person name="Farina A."/>
            <person name="Faro S."/>
            <person name="Ferguson D."/>
            <person name="Fisher S."/>
            <person name="Foley C.D."/>
            <person name="Franke A."/>
            <person name="Friedrich D."/>
            <person name="Gadbois L."/>
            <person name="Gearin G."/>
            <person name="Gearin C.R."/>
            <person name="Giannoukos G."/>
            <person name="Goode T."/>
            <person name="Graham J."/>
            <person name="Grandbois E."/>
            <person name="Grewal S."/>
            <person name="Gyaltsen K."/>
            <person name="Hafez N."/>
            <person name="Hagos B."/>
            <person name="Hall J."/>
            <person name="Henson C."/>
            <person name="Hollinger A."/>
            <person name="Honan T."/>
            <person name="Huard M.D."/>
            <person name="Hughes L."/>
            <person name="Hurhula B."/>
            <person name="Husby M.E."/>
            <person name="Kamat A."/>
            <person name="Kanga B."/>
            <person name="Kashin S."/>
            <person name="Khazanovich D."/>
            <person name="Kisner P."/>
            <person name="Lance K."/>
            <person name="Lara M."/>
            <person name="Lee W."/>
            <person name="Lennon N."/>
            <person name="Letendre F."/>
            <person name="LeVine R."/>
            <person name="Lipovsky A."/>
            <person name="Liu X."/>
            <person name="Liu J."/>
            <person name="Liu S."/>
            <person name="Lokyitsang T."/>
            <person name="Lokyitsang Y."/>
            <person name="Lubonja R."/>
            <person name="Lui A."/>
            <person name="MacDonald P."/>
            <person name="Magnisalis V."/>
            <person name="Maru K."/>
            <person name="Matthews C."/>
            <person name="McCusker W."/>
            <person name="McDonough S."/>
            <person name="Mehta T."/>
            <person name="Meldrim J."/>
            <person name="Meneus L."/>
            <person name="Mihai O."/>
            <person name="Mihalev A."/>
            <person name="Mihova T."/>
            <person name="Mittelman R."/>
            <person name="Mlenga V."/>
            <person name="Montmayeur A."/>
            <person name="Mulrain L."/>
            <person name="Navidi A."/>
            <person name="Naylor J."/>
            <person name="Negash T."/>
            <person name="Nguyen T."/>
            <person name="Nguyen N."/>
            <person name="Nicol R."/>
            <person name="Norbu C."/>
            <person name="Norbu N."/>
            <person name="Novod N."/>
            <person name="O'Neill B."/>
            <person name="Osman S."/>
            <person name="Markiewicz E."/>
            <person name="Oyono O.L."/>
            <person name="Patti C."/>
            <person name="Phunkhang P."/>
            <person name="Pierre F."/>
            <person name="Priest M."/>
            <person name="Raghuraman S."/>
            <person name="Rege F."/>
            <person name="Reyes R."/>
            <person name="Rise C."/>
            <person name="Rogov P."/>
            <person name="Ross K."/>
            <person name="Ryan E."/>
            <person name="Settipalli S."/>
            <person name="Shea T."/>
            <person name="Sherpa N."/>
            <person name="Shi L."/>
            <person name="Shih D."/>
            <person name="Sparrow T."/>
            <person name="Spaulding J."/>
            <person name="Stalker J."/>
            <person name="Stange-Thomann N."/>
            <person name="Stavropoulos S."/>
            <person name="Stone C."/>
            <person name="Strader C."/>
            <person name="Tesfaye S."/>
            <person name="Thomson T."/>
            <person name="Thoulutsang Y."/>
            <person name="Thoulutsang D."/>
            <person name="Topham K."/>
            <person name="Topping I."/>
            <person name="Tsamla T."/>
            <person name="Vassiliev H."/>
            <person name="Vo A."/>
            <person name="Wangchuk T."/>
            <person name="Wangdi T."/>
            <person name="Weiand M."/>
            <person name="Wilkinson J."/>
            <person name="Wilson A."/>
            <person name="Yadav S."/>
            <person name="Young G."/>
            <person name="Yu Q."/>
            <person name="Zembek L."/>
            <person name="Zhong D."/>
            <person name="Zimmer A."/>
            <person name="Zwirko Z."/>
            <person name="Jaffe D.B."/>
            <person name="Alvarez P."/>
            <person name="Brockman W."/>
            <person name="Butler J."/>
            <person name="Chin C."/>
            <person name="Gnerre S."/>
            <person name="Grabherr M."/>
            <person name="Kleber M."/>
            <person name="Mauceli E."/>
            <person name="MacCallum I."/>
        </authorList>
    </citation>
    <scope>NUCLEOTIDE SEQUENCE [LARGE SCALE GENOMIC DNA]</scope>
    <source>
        <strain evidence="2">Rob3c / Tucson 14021-0248.25</strain>
    </source>
</reference>
<evidence type="ECO:0000313" key="2">
    <source>
        <dbReference type="Proteomes" id="UP000001292"/>
    </source>
</evidence>
<sequence length="50" mass="5648">MGRCIMEVEQLSIGEELPKCPPRHLAKLVSMASILKMLQLVLPQNKRTES</sequence>
<keyword evidence="2" id="KW-1185">Reference proteome</keyword>
<dbReference type="Proteomes" id="UP000001292">
    <property type="component" value="Unassembled WGS sequence"/>
</dbReference>